<dbReference type="Proteomes" id="UP001141336">
    <property type="component" value="Unassembled WGS sequence"/>
</dbReference>
<dbReference type="EMBL" id="JAPTGC010000004">
    <property type="protein sequence ID" value="MCZ0862416.1"/>
    <property type="molecule type" value="Genomic_DNA"/>
</dbReference>
<protein>
    <recommendedName>
        <fullName evidence="3">DUF1254 domain-containing protein</fullName>
    </recommendedName>
</protein>
<accession>A0ABT4IKZ9</accession>
<comment type="caution">
    <text evidence="1">The sequence shown here is derived from an EMBL/GenBank/DDBJ whole genome shotgun (WGS) entry which is preliminary data.</text>
</comment>
<proteinExistence type="predicted"/>
<evidence type="ECO:0008006" key="3">
    <source>
        <dbReference type="Google" id="ProtNLM"/>
    </source>
</evidence>
<sequence length="193" mass="21281">MSRTTLLPILFTVIGFAAAIVFLGTAAAVIETDGLSVVSHGLHIIPQYPAEVTEKIETIIEENYRHSPFQEPKHGESDVVSTRLFGTVITMQYAAPVNLTWSFFQNGEEYTWSLVNTASAMAVPCPGGKRITAERIDILIPDNVTPEIMDVSYFALIHTTGRPEPYRIAVEREQVNELLALIGMDPLPESLLP</sequence>
<organism evidence="1 2">
    <name type="scientific">Methanocorpusculum vombati</name>
    <dbReference type="NCBI Taxonomy" id="3002864"/>
    <lineage>
        <taxon>Archaea</taxon>
        <taxon>Methanobacteriati</taxon>
        <taxon>Methanobacteriota</taxon>
        <taxon>Stenosarchaea group</taxon>
        <taxon>Methanomicrobia</taxon>
        <taxon>Methanomicrobiales</taxon>
        <taxon>Methanocorpusculaceae</taxon>
        <taxon>Methanocorpusculum</taxon>
    </lineage>
</organism>
<keyword evidence="2" id="KW-1185">Reference proteome</keyword>
<dbReference type="RefSeq" id="WP_268922661.1">
    <property type="nucleotide sequence ID" value="NZ_JAPTGC010000004.1"/>
</dbReference>
<name>A0ABT4IKZ9_9EURY</name>
<evidence type="ECO:0000313" key="2">
    <source>
        <dbReference type="Proteomes" id="UP001141336"/>
    </source>
</evidence>
<evidence type="ECO:0000313" key="1">
    <source>
        <dbReference type="EMBL" id="MCZ0862416.1"/>
    </source>
</evidence>
<gene>
    <name evidence="1" type="ORF">O0S09_03990</name>
</gene>
<reference evidence="1" key="1">
    <citation type="submission" date="2022-12" db="EMBL/GenBank/DDBJ databases">
        <title>Isolation and characterisation of novel Methanocorpusculum spp. from native Australian herbivores indicates the genus is ancestrally host-associated.</title>
        <authorList>
            <person name="Volmer J.G."/>
            <person name="Soo R.M."/>
            <person name="Evans P.N."/>
            <person name="Hoedt E.C."/>
            <person name="Astorga Alsina A.L."/>
            <person name="Woodcroft B.J."/>
            <person name="Tyson G.W."/>
            <person name="Hugenholtz P."/>
            <person name="Morrison M."/>
        </authorList>
    </citation>
    <scope>NUCLEOTIDE SEQUENCE</scope>
    <source>
        <strain evidence="1">CW153</strain>
    </source>
</reference>